<keyword evidence="1" id="KW-0175">Coiled coil</keyword>
<sequence>MSKDDKRDFIMFEGEGQPAFGISLRSWRVLLTFTKCPTGAAGQQEYDWERSINIKMKEQVIAFLSKLLKVLFGEDSKDPQPTQSTHSLTIFSHQEQMRRREVHMKESLERVSQALHRRWRRQRDRDKAHAMERIAALRKVMDDTEDELDKIRKEQAEATEKEVEALEGERRRLQEQTRVLMSAALVVRQEKARINKAWYAEQREKKALTFQPLGFRAGVLACAGVSFAYQVIGCRIFEVVSLESRPCVLVNIEL</sequence>
<evidence type="ECO:0000313" key="3">
    <source>
        <dbReference type="Proteomes" id="UP000604046"/>
    </source>
</evidence>
<dbReference type="EMBL" id="CAJNDS010002652">
    <property type="protein sequence ID" value="CAE7556966.1"/>
    <property type="molecule type" value="Genomic_DNA"/>
</dbReference>
<evidence type="ECO:0000313" key="2">
    <source>
        <dbReference type="EMBL" id="CAE7556966.1"/>
    </source>
</evidence>
<evidence type="ECO:0000256" key="1">
    <source>
        <dbReference type="SAM" id="Coils"/>
    </source>
</evidence>
<feature type="coiled-coil region" evidence="1">
    <location>
        <begin position="127"/>
        <end position="183"/>
    </location>
</feature>
<gene>
    <name evidence="2" type="ORF">SNAT2548_LOCUS31334</name>
</gene>
<accession>A0A812U8M9</accession>
<proteinExistence type="predicted"/>
<dbReference type="Proteomes" id="UP000604046">
    <property type="component" value="Unassembled WGS sequence"/>
</dbReference>
<dbReference type="OrthoDB" id="448465at2759"/>
<name>A0A812U8M9_9DINO</name>
<keyword evidence="3" id="KW-1185">Reference proteome</keyword>
<protein>
    <submittedName>
        <fullName evidence="2">Uncharacterized protein</fullName>
    </submittedName>
</protein>
<organism evidence="2 3">
    <name type="scientific">Symbiodinium natans</name>
    <dbReference type="NCBI Taxonomy" id="878477"/>
    <lineage>
        <taxon>Eukaryota</taxon>
        <taxon>Sar</taxon>
        <taxon>Alveolata</taxon>
        <taxon>Dinophyceae</taxon>
        <taxon>Suessiales</taxon>
        <taxon>Symbiodiniaceae</taxon>
        <taxon>Symbiodinium</taxon>
    </lineage>
</organism>
<dbReference type="AlphaFoldDB" id="A0A812U8M9"/>
<reference evidence="2" key="1">
    <citation type="submission" date="2021-02" db="EMBL/GenBank/DDBJ databases">
        <authorList>
            <person name="Dougan E. K."/>
            <person name="Rhodes N."/>
            <person name="Thang M."/>
            <person name="Chan C."/>
        </authorList>
    </citation>
    <scope>NUCLEOTIDE SEQUENCE</scope>
</reference>
<comment type="caution">
    <text evidence="2">The sequence shown here is derived from an EMBL/GenBank/DDBJ whole genome shotgun (WGS) entry which is preliminary data.</text>
</comment>